<dbReference type="AlphaFoldDB" id="A0A1H3NI91"/>
<dbReference type="GO" id="GO:0005576">
    <property type="term" value="C:extracellular region"/>
    <property type="evidence" value="ECO:0007669"/>
    <property type="project" value="UniProtKB-SubCell"/>
</dbReference>
<protein>
    <submittedName>
        <fullName evidence="3">Sugar lactone lactonase YvrE</fullName>
    </submittedName>
</protein>
<dbReference type="PANTHER" id="PTHR10009:SF18">
    <property type="entry name" value="PROTEIN YELLOW-LIKE PROTEIN"/>
    <property type="match status" value="1"/>
</dbReference>
<gene>
    <name evidence="3" type="ORF">SAMN05444365_1042</name>
</gene>
<dbReference type="RefSeq" id="WP_091555870.1">
    <property type="nucleotide sequence ID" value="NZ_FNPH01000004.1"/>
</dbReference>
<dbReference type="Gene3D" id="2.120.10.30">
    <property type="entry name" value="TolB, C-terminal domain"/>
    <property type="match status" value="1"/>
</dbReference>
<keyword evidence="4" id="KW-1185">Reference proteome</keyword>
<dbReference type="InterPro" id="IPR017996">
    <property type="entry name" value="MRJP/yellow-related"/>
</dbReference>
<dbReference type="SUPFAM" id="SSF101898">
    <property type="entry name" value="NHL repeat"/>
    <property type="match status" value="1"/>
</dbReference>
<dbReference type="Pfam" id="PF03022">
    <property type="entry name" value="MRJP"/>
    <property type="match status" value="1"/>
</dbReference>
<dbReference type="EMBL" id="FNPH01000004">
    <property type="protein sequence ID" value="SDY88473.1"/>
    <property type="molecule type" value="Genomic_DNA"/>
</dbReference>
<keyword evidence="2" id="KW-0964">Secreted</keyword>
<evidence type="ECO:0000313" key="4">
    <source>
        <dbReference type="Proteomes" id="UP000242415"/>
    </source>
</evidence>
<name>A0A1H3NI91_9ACTN</name>
<dbReference type="OrthoDB" id="9797664at2"/>
<evidence type="ECO:0000256" key="2">
    <source>
        <dbReference type="ARBA" id="ARBA00022525"/>
    </source>
</evidence>
<organism evidence="3 4">
    <name type="scientific">Micromonospora pattaloongensis</name>
    <dbReference type="NCBI Taxonomy" id="405436"/>
    <lineage>
        <taxon>Bacteria</taxon>
        <taxon>Bacillati</taxon>
        <taxon>Actinomycetota</taxon>
        <taxon>Actinomycetes</taxon>
        <taxon>Micromonosporales</taxon>
        <taxon>Micromonosporaceae</taxon>
        <taxon>Micromonospora</taxon>
    </lineage>
</organism>
<comment type="subcellular location">
    <subcellularLocation>
        <location evidence="1">Secreted</location>
    </subcellularLocation>
</comment>
<evidence type="ECO:0000313" key="3">
    <source>
        <dbReference type="EMBL" id="SDY88473.1"/>
    </source>
</evidence>
<proteinExistence type="predicted"/>
<dbReference type="Proteomes" id="UP000242415">
    <property type="component" value="Unassembled WGS sequence"/>
</dbReference>
<sequence>MKMDEPIGQLETVATFDGPMPTGVTVSHTGRIFVNYPKWGDQVSATVAELSDGRTVPYPDQLRNSPTADDDRNAFVSVQSVVVDPLDRLWVVDTGSPMFKPTQTGGPKLVCIDLATDTVQQTIVFPPDVALPTTYINDVRFDLRRGDAGAAFVTDSSAQGPNGIIVVDLATGESWRRLHDHPSTKAESLQSYRPVVEGRYFMKRPPGGQPEPVTMGSDGIAISADGRRLYYCPLMSRSLYSVEVEALWNRSLDDAAVAGTVVFEGDKGTGSDGLESDDTGRLYLTDYEHNAVLRRTADGGYETLAHDPRLLWPDTMSVGVDGYLYVTANQLHRQALYQNGQDLRERPYGLFRVPIDAGPVLLRT</sequence>
<evidence type="ECO:0000256" key="1">
    <source>
        <dbReference type="ARBA" id="ARBA00004613"/>
    </source>
</evidence>
<dbReference type="InterPro" id="IPR011042">
    <property type="entry name" value="6-blade_b-propeller_TolB-like"/>
</dbReference>
<dbReference type="STRING" id="405436.SAMN05444365_1042"/>
<dbReference type="PANTHER" id="PTHR10009">
    <property type="entry name" value="PROTEIN YELLOW-RELATED"/>
    <property type="match status" value="1"/>
</dbReference>
<accession>A0A1H3NI91</accession>
<reference evidence="4" key="1">
    <citation type="submission" date="2016-10" db="EMBL/GenBank/DDBJ databases">
        <authorList>
            <person name="Varghese N."/>
            <person name="Submissions S."/>
        </authorList>
    </citation>
    <scope>NUCLEOTIDE SEQUENCE [LARGE SCALE GENOMIC DNA]</scope>
    <source>
        <strain evidence="4">DSM 45245</strain>
    </source>
</reference>